<dbReference type="RefSeq" id="WP_329499607.1">
    <property type="nucleotide sequence ID" value="NZ_CP108460.1"/>
</dbReference>
<name>A0ABZ1W4M5_9ACTN</name>
<protein>
    <submittedName>
        <fullName evidence="1">SRPBCC family protein</fullName>
    </submittedName>
</protein>
<proteinExistence type="predicted"/>
<accession>A0ABZ1W4M5</accession>
<dbReference type="Gene3D" id="3.30.530.20">
    <property type="match status" value="1"/>
</dbReference>
<dbReference type="Proteomes" id="UP001432014">
    <property type="component" value="Chromosome"/>
</dbReference>
<gene>
    <name evidence="1" type="ORF">OG469_09715</name>
</gene>
<evidence type="ECO:0000313" key="2">
    <source>
        <dbReference type="Proteomes" id="UP001432014"/>
    </source>
</evidence>
<dbReference type="Pfam" id="PF10604">
    <property type="entry name" value="Polyketide_cyc2"/>
    <property type="match status" value="1"/>
</dbReference>
<dbReference type="InterPro" id="IPR023393">
    <property type="entry name" value="START-like_dom_sf"/>
</dbReference>
<keyword evidence="2" id="KW-1185">Reference proteome</keyword>
<dbReference type="InterPro" id="IPR019587">
    <property type="entry name" value="Polyketide_cyclase/dehydratase"/>
</dbReference>
<sequence length="151" mass="16705">MDLSTYRLSSAWQFDASPGRVLTVLTDVAGYPRWWPQVRTVRQTAADAGELVVRSLLPYRLVFTVHAARQDEASGVLEARMTGDLVGWSRWTVTSQPAGTRVLFEEEARLGKPLLRLLAVPARPVFLANHAAMMRGGERGLRDHLATVAGH</sequence>
<evidence type="ECO:0000313" key="1">
    <source>
        <dbReference type="EMBL" id="WUS55768.1"/>
    </source>
</evidence>
<dbReference type="SUPFAM" id="SSF55961">
    <property type="entry name" value="Bet v1-like"/>
    <property type="match status" value="1"/>
</dbReference>
<organism evidence="1 2">
    <name type="scientific">Kitasatospora herbaricolor</name>
    <dbReference type="NCBI Taxonomy" id="68217"/>
    <lineage>
        <taxon>Bacteria</taxon>
        <taxon>Bacillati</taxon>
        <taxon>Actinomycetota</taxon>
        <taxon>Actinomycetes</taxon>
        <taxon>Kitasatosporales</taxon>
        <taxon>Streptomycetaceae</taxon>
        <taxon>Kitasatospora</taxon>
    </lineage>
</organism>
<dbReference type="EMBL" id="CP108482">
    <property type="protein sequence ID" value="WUS55768.1"/>
    <property type="molecule type" value="Genomic_DNA"/>
</dbReference>
<reference evidence="1 2" key="1">
    <citation type="submission" date="2022-10" db="EMBL/GenBank/DDBJ databases">
        <title>The complete genomes of actinobacterial strains from the NBC collection.</title>
        <authorList>
            <person name="Joergensen T.S."/>
            <person name="Alvarez Arevalo M."/>
            <person name="Sterndorff E.B."/>
            <person name="Faurdal D."/>
            <person name="Vuksanovic O."/>
            <person name="Mourched A.-S."/>
            <person name="Charusanti P."/>
            <person name="Shaw S."/>
            <person name="Blin K."/>
            <person name="Weber T."/>
        </authorList>
    </citation>
    <scope>NUCLEOTIDE SEQUENCE [LARGE SCALE GENOMIC DNA]</scope>
    <source>
        <strain evidence="1 2">NBC_01247</strain>
    </source>
</reference>